<dbReference type="EMBL" id="LDJX01000006">
    <property type="protein sequence ID" value="KPM31112.1"/>
    <property type="molecule type" value="Genomic_DNA"/>
</dbReference>
<comment type="caution">
    <text evidence="1">The sequence shown here is derived from an EMBL/GenBank/DDBJ whole genome shotgun (WGS) entry which is preliminary data.</text>
</comment>
<gene>
    <name evidence="1" type="ORF">I595_3091</name>
</gene>
<reference evidence="1 2" key="1">
    <citation type="submission" date="2015-09" db="EMBL/GenBank/DDBJ databases">
        <title>Genome sequence of the marine flavobacterium Croceitalea dokdonensis DOKDO 023 that contains proton- and sodium-pumping rhodopsins.</title>
        <authorList>
            <person name="Kwon S.-K."/>
            <person name="Lee H.K."/>
            <person name="Kwak M.-J."/>
            <person name="Kim J.F."/>
        </authorList>
    </citation>
    <scope>NUCLEOTIDE SEQUENCE [LARGE SCALE GENOMIC DNA]</scope>
    <source>
        <strain evidence="1 2">DOKDO 023</strain>
    </source>
</reference>
<sequence>MQRQQQDSQYLDYHFLLGTTHPRQLTINTHWLSKFGTLINENSKDFGAFQVVKAKYQDGCYLKFVLVDCTQAPHHSCVISKEDPNRLLLVHK</sequence>
<dbReference type="Proteomes" id="UP000050280">
    <property type="component" value="Unassembled WGS sequence"/>
</dbReference>
<organism evidence="1 2">
    <name type="scientific">Croceitalea dokdonensis DOKDO 023</name>
    <dbReference type="NCBI Taxonomy" id="1300341"/>
    <lineage>
        <taxon>Bacteria</taxon>
        <taxon>Pseudomonadati</taxon>
        <taxon>Bacteroidota</taxon>
        <taxon>Flavobacteriia</taxon>
        <taxon>Flavobacteriales</taxon>
        <taxon>Flavobacteriaceae</taxon>
        <taxon>Croceitalea</taxon>
    </lineage>
</organism>
<proteinExistence type="predicted"/>
<name>A0A0P7AR87_9FLAO</name>
<keyword evidence="2" id="KW-1185">Reference proteome</keyword>
<protein>
    <submittedName>
        <fullName evidence="1">Uncharacterized protein</fullName>
    </submittedName>
</protein>
<dbReference type="STRING" id="1300341.I595_3091"/>
<evidence type="ECO:0000313" key="1">
    <source>
        <dbReference type="EMBL" id="KPM31112.1"/>
    </source>
</evidence>
<dbReference type="AlphaFoldDB" id="A0A0P7AR87"/>
<accession>A0A0P7AR87</accession>
<evidence type="ECO:0000313" key="2">
    <source>
        <dbReference type="Proteomes" id="UP000050280"/>
    </source>
</evidence>